<keyword evidence="6 8" id="KW-0472">Membrane</keyword>
<dbReference type="PIRSF" id="PIRSF006066">
    <property type="entry name" value="HI0050"/>
    <property type="match status" value="1"/>
</dbReference>
<dbReference type="InterPro" id="IPR010656">
    <property type="entry name" value="DctM"/>
</dbReference>
<evidence type="ECO:0000259" key="9">
    <source>
        <dbReference type="Pfam" id="PF06808"/>
    </source>
</evidence>
<keyword evidence="4 8" id="KW-0812">Transmembrane</keyword>
<evidence type="ECO:0000256" key="8">
    <source>
        <dbReference type="SAM" id="Phobius"/>
    </source>
</evidence>
<keyword evidence="5 8" id="KW-1133">Transmembrane helix</keyword>
<evidence type="ECO:0000256" key="4">
    <source>
        <dbReference type="ARBA" id="ARBA00022692"/>
    </source>
</evidence>
<evidence type="ECO:0000313" key="11">
    <source>
        <dbReference type="Proteomes" id="UP000199542"/>
    </source>
</evidence>
<evidence type="ECO:0000256" key="5">
    <source>
        <dbReference type="ARBA" id="ARBA00022989"/>
    </source>
</evidence>
<evidence type="ECO:0000256" key="1">
    <source>
        <dbReference type="ARBA" id="ARBA00004429"/>
    </source>
</evidence>
<feature type="transmembrane region" description="Helical" evidence="8">
    <location>
        <begin position="396"/>
        <end position="421"/>
    </location>
</feature>
<accession>A0A1G4SE13</accession>
<comment type="subcellular location">
    <subcellularLocation>
        <location evidence="1 7">Cell inner membrane</location>
        <topology evidence="1 7">Multi-pass membrane protein</topology>
    </subcellularLocation>
</comment>
<feature type="transmembrane region" description="Helical" evidence="8">
    <location>
        <begin position="76"/>
        <end position="94"/>
    </location>
</feature>
<dbReference type="AlphaFoldDB" id="A0A1G4SE13"/>
<keyword evidence="3 7" id="KW-0997">Cell inner membrane</keyword>
<dbReference type="EMBL" id="FMTM01000005">
    <property type="protein sequence ID" value="SCW67157.1"/>
    <property type="molecule type" value="Genomic_DNA"/>
</dbReference>
<keyword evidence="7" id="KW-0813">Transport</keyword>
<feature type="transmembrane region" description="Helical" evidence="8">
    <location>
        <begin position="433"/>
        <end position="460"/>
    </location>
</feature>
<feature type="domain" description="TRAP C4-dicarboxylate transport system permease DctM subunit" evidence="9">
    <location>
        <begin position="5"/>
        <end position="246"/>
    </location>
</feature>
<feature type="transmembrane region" description="Helical" evidence="8">
    <location>
        <begin position="318"/>
        <end position="341"/>
    </location>
</feature>
<dbReference type="PANTHER" id="PTHR33362:SF3">
    <property type="entry name" value="SIALIC ACID TRAP TRANSPORTER PERMEASE PROTEIN SIAT"/>
    <property type="match status" value="1"/>
</dbReference>
<feature type="domain" description="TRAP C4-dicarboxylate transport system permease DctM subunit" evidence="9">
    <location>
        <begin position="255"/>
        <end position="455"/>
    </location>
</feature>
<reference evidence="10 11" key="1">
    <citation type="submission" date="2016-10" db="EMBL/GenBank/DDBJ databases">
        <authorList>
            <person name="de Groot N.N."/>
        </authorList>
    </citation>
    <scope>NUCLEOTIDE SEQUENCE [LARGE SCALE GENOMIC DNA]</scope>
    <source>
        <strain evidence="10 11">CGMCC 1.3401</strain>
    </source>
</reference>
<evidence type="ECO:0000256" key="7">
    <source>
        <dbReference type="RuleBase" id="RU369079"/>
    </source>
</evidence>
<organism evidence="10 11">
    <name type="scientific">Rhizobium mongolense subsp. loessense</name>
    <dbReference type="NCBI Taxonomy" id="158890"/>
    <lineage>
        <taxon>Bacteria</taxon>
        <taxon>Pseudomonadati</taxon>
        <taxon>Pseudomonadota</taxon>
        <taxon>Alphaproteobacteria</taxon>
        <taxon>Hyphomicrobiales</taxon>
        <taxon>Rhizobiaceae</taxon>
        <taxon>Rhizobium/Agrobacterium group</taxon>
        <taxon>Rhizobium</taxon>
    </lineage>
</organism>
<proteinExistence type="predicted"/>
<comment type="function">
    <text evidence="7">Part of the tripartite ATP-independent periplasmic (TRAP) transport system.</text>
</comment>
<feature type="transmembrane region" description="Helical" evidence="8">
    <location>
        <begin position="280"/>
        <end position="298"/>
    </location>
</feature>
<dbReference type="PANTHER" id="PTHR33362">
    <property type="entry name" value="SIALIC ACID TRAP TRANSPORTER PERMEASE PROTEIN SIAT-RELATED"/>
    <property type="match status" value="1"/>
</dbReference>
<evidence type="ECO:0000256" key="6">
    <source>
        <dbReference type="ARBA" id="ARBA00023136"/>
    </source>
</evidence>
<feature type="transmembrane region" description="Helical" evidence="8">
    <location>
        <begin position="41"/>
        <end position="64"/>
    </location>
</feature>
<dbReference type="RefSeq" id="WP_092586337.1">
    <property type="nucleotide sequence ID" value="NZ_FMTM01000005.1"/>
</dbReference>
<dbReference type="GO" id="GO:0005886">
    <property type="term" value="C:plasma membrane"/>
    <property type="evidence" value="ECO:0007669"/>
    <property type="project" value="UniProtKB-SubCell"/>
</dbReference>
<name>A0A1G4SE13_9HYPH</name>
<feature type="transmembrane region" description="Helical" evidence="8">
    <location>
        <begin position="353"/>
        <end position="384"/>
    </location>
</feature>
<feature type="transmembrane region" description="Helical" evidence="8">
    <location>
        <begin position="214"/>
        <end position="244"/>
    </location>
</feature>
<sequence length="468" mass="49574">MLLLVGSFLLLMVIGVPVAISMATASVLYIVLYGVAPDIIVAQRMIAGVESFPLLAVPFFILAGNLMNSAGVTGRIYSFAVALVGWMKGGLAQVNIIGSVIFSGMSGTALADAAGIGTIEIKAMKDHGYPVEAAVGVTAASATLGPIFPPSLPFVIYGMMANVSIGALFMAGILPGVVMTVLMMVTVAAFAYARSWGSDAPFDVKQLLSASLEIVVVLLVPVAIYLMMLAGLSMNVSAGIALAALLALDWYFSFSAVMALMTPVILIGGMTMGWFTPTEAAVAAVLWSLFLGLVRYRTMTLSTLAKASFDTIETTASVLFIVTAASVFAWLLTVSQAAQLLSTAILSITDNKWVFLILVNLLMLFVGCFLDTIAAITILVPILLPIVMQFQIDPVQFGLIMTLNLMIGLLHPPLGMVLFVLSRVAKLSVERTTMAILPWLVPLFVALILITFIPSVSLWLPQQLGLLK</sequence>
<dbReference type="Pfam" id="PF06808">
    <property type="entry name" value="DctM"/>
    <property type="match status" value="2"/>
</dbReference>
<feature type="transmembrane region" description="Helical" evidence="8">
    <location>
        <begin position="168"/>
        <end position="193"/>
    </location>
</feature>
<feature type="transmembrane region" description="Helical" evidence="8">
    <location>
        <begin position="100"/>
        <end position="119"/>
    </location>
</feature>
<feature type="transmembrane region" description="Helical" evidence="8">
    <location>
        <begin position="131"/>
        <end position="148"/>
    </location>
</feature>
<gene>
    <name evidence="10" type="ORF">SAMN02927900_03686</name>
</gene>
<dbReference type="InterPro" id="IPR004681">
    <property type="entry name" value="TRAP_DctM"/>
</dbReference>
<dbReference type="Proteomes" id="UP000199542">
    <property type="component" value="Unassembled WGS sequence"/>
</dbReference>
<keyword evidence="2" id="KW-1003">Cell membrane</keyword>
<evidence type="ECO:0000313" key="10">
    <source>
        <dbReference type="EMBL" id="SCW67157.1"/>
    </source>
</evidence>
<protein>
    <submittedName>
        <fullName evidence="10">TRAP transporter, DctM subunit</fullName>
    </submittedName>
</protein>
<evidence type="ECO:0000256" key="3">
    <source>
        <dbReference type="ARBA" id="ARBA00022519"/>
    </source>
</evidence>
<dbReference type="GO" id="GO:0022857">
    <property type="term" value="F:transmembrane transporter activity"/>
    <property type="evidence" value="ECO:0007669"/>
    <property type="project" value="UniProtKB-UniRule"/>
</dbReference>
<evidence type="ECO:0000256" key="2">
    <source>
        <dbReference type="ARBA" id="ARBA00022475"/>
    </source>
</evidence>